<name>A0A151NX69_ALLMI</name>
<dbReference type="Proteomes" id="UP000050525">
    <property type="component" value="Unassembled WGS sequence"/>
</dbReference>
<dbReference type="AlphaFoldDB" id="A0A151NX69"/>
<dbReference type="STRING" id="8496.A0A151NX69"/>
<evidence type="ECO:0000313" key="3">
    <source>
        <dbReference type="Proteomes" id="UP000050525"/>
    </source>
</evidence>
<sequence>MPGSPGAELSPQQRMPSPWQTLWLEELSRATAFEAFEASVARLTEELSAGARPDQPRGNSRPATRQDHRPQPQRRPRRQRYDQVAASRIKKLYRAKSPKAVREILEGPSAFCLVPREALFRYFGRVFNPQAEAAAPRPSKR</sequence>
<dbReference type="EMBL" id="AKHW03001767">
    <property type="protein sequence ID" value="KYO41005.1"/>
    <property type="molecule type" value="Genomic_DNA"/>
</dbReference>
<comment type="caution">
    <text evidence="2">The sequence shown here is derived from an EMBL/GenBank/DDBJ whole genome shotgun (WGS) entry which is preliminary data.</text>
</comment>
<protein>
    <submittedName>
        <fullName evidence="2">Uncharacterized protein</fullName>
    </submittedName>
</protein>
<organism evidence="2 3">
    <name type="scientific">Alligator mississippiensis</name>
    <name type="common">American alligator</name>
    <dbReference type="NCBI Taxonomy" id="8496"/>
    <lineage>
        <taxon>Eukaryota</taxon>
        <taxon>Metazoa</taxon>
        <taxon>Chordata</taxon>
        <taxon>Craniata</taxon>
        <taxon>Vertebrata</taxon>
        <taxon>Euteleostomi</taxon>
        <taxon>Archelosauria</taxon>
        <taxon>Archosauria</taxon>
        <taxon>Crocodylia</taxon>
        <taxon>Alligatoridae</taxon>
        <taxon>Alligatorinae</taxon>
        <taxon>Alligator</taxon>
    </lineage>
</organism>
<accession>A0A151NX69</accession>
<proteinExistence type="predicted"/>
<feature type="region of interest" description="Disordered" evidence="1">
    <location>
        <begin position="46"/>
        <end position="83"/>
    </location>
</feature>
<evidence type="ECO:0000313" key="2">
    <source>
        <dbReference type="EMBL" id="KYO41005.1"/>
    </source>
</evidence>
<gene>
    <name evidence="2" type="ORF">Y1Q_0018059</name>
</gene>
<evidence type="ECO:0000256" key="1">
    <source>
        <dbReference type="SAM" id="MobiDB-lite"/>
    </source>
</evidence>
<keyword evidence="3" id="KW-1185">Reference proteome</keyword>
<reference evidence="2 3" key="1">
    <citation type="journal article" date="2012" name="Genome Biol.">
        <title>Sequencing three crocodilian genomes to illuminate the evolution of archosaurs and amniotes.</title>
        <authorList>
            <person name="St John J.A."/>
            <person name="Braun E.L."/>
            <person name="Isberg S.R."/>
            <person name="Miles L.G."/>
            <person name="Chong A.Y."/>
            <person name="Gongora J."/>
            <person name="Dalzell P."/>
            <person name="Moran C."/>
            <person name="Bed'hom B."/>
            <person name="Abzhanov A."/>
            <person name="Burgess S.C."/>
            <person name="Cooksey A.M."/>
            <person name="Castoe T.A."/>
            <person name="Crawford N.G."/>
            <person name="Densmore L.D."/>
            <person name="Drew J.C."/>
            <person name="Edwards S.V."/>
            <person name="Faircloth B.C."/>
            <person name="Fujita M.K."/>
            <person name="Greenwold M.J."/>
            <person name="Hoffmann F.G."/>
            <person name="Howard J.M."/>
            <person name="Iguchi T."/>
            <person name="Janes D.E."/>
            <person name="Khan S.Y."/>
            <person name="Kohno S."/>
            <person name="de Koning A.J."/>
            <person name="Lance S.L."/>
            <person name="McCarthy F.M."/>
            <person name="McCormack J.E."/>
            <person name="Merchant M.E."/>
            <person name="Peterson D.G."/>
            <person name="Pollock D.D."/>
            <person name="Pourmand N."/>
            <person name="Raney B.J."/>
            <person name="Roessler K.A."/>
            <person name="Sanford J.R."/>
            <person name="Sawyer R.H."/>
            <person name="Schmidt C.J."/>
            <person name="Triplett E.W."/>
            <person name="Tuberville T.D."/>
            <person name="Venegas-Anaya M."/>
            <person name="Howard J.T."/>
            <person name="Jarvis E.D."/>
            <person name="Guillette L.J.Jr."/>
            <person name="Glenn T.C."/>
            <person name="Green R.E."/>
            <person name="Ray D.A."/>
        </authorList>
    </citation>
    <scope>NUCLEOTIDE SEQUENCE [LARGE SCALE GENOMIC DNA]</scope>
    <source>
        <strain evidence="2">KSC_2009_1</strain>
    </source>
</reference>